<dbReference type="PANTHER" id="PTHR16529:SF9">
    <property type="entry name" value="LY6_PLAUR DOMAIN CONTAINING 10-RELATED"/>
    <property type="match status" value="1"/>
</dbReference>
<keyword evidence="2" id="KW-1003">Cell membrane</keyword>
<evidence type="ECO:0000313" key="10">
    <source>
        <dbReference type="RefSeq" id="XP_040590591.1"/>
    </source>
</evidence>
<evidence type="ECO:0000256" key="4">
    <source>
        <dbReference type="ARBA" id="ARBA00023136"/>
    </source>
</evidence>
<sequence length="252" mass="27319">MAACWVHCSLLLLLLAFTPYSGTLKCHNGTIVKFGSGLTDQVFDWSTENTIEAEPNGICQETFLIVDVGPKSLLVGSKGSGLHNGWQENQVNNYAQRPGILAAMFTNFCEQSECNNATSDEVLVTHLRLPPSFDTSSIKCSVCLTDESFCPMNLVFCPKNTACYSSDITIKGGGVDKIFRVEGCLDATAQNIFKGEEKLGVFSVSEKRRPLTADSFSLLFAPGTSLAWVLGLGLFLTLYLTGFIISDEAISL</sequence>
<evidence type="ECO:0000256" key="7">
    <source>
        <dbReference type="SAM" id="SignalP"/>
    </source>
</evidence>
<evidence type="ECO:0000313" key="9">
    <source>
        <dbReference type="RefSeq" id="XP_040590590.1"/>
    </source>
</evidence>
<feature type="chain" id="PRO_5045023948" evidence="7">
    <location>
        <begin position="24"/>
        <end position="252"/>
    </location>
</feature>
<keyword evidence="3 7" id="KW-0732">Signal</keyword>
<feature type="signal peptide" evidence="7">
    <location>
        <begin position="1"/>
        <end position="23"/>
    </location>
</feature>
<keyword evidence="5" id="KW-0325">Glycoprotein</keyword>
<keyword evidence="6" id="KW-1133">Transmembrane helix</keyword>
<evidence type="ECO:0000256" key="3">
    <source>
        <dbReference type="ARBA" id="ARBA00022729"/>
    </source>
</evidence>
<dbReference type="GeneID" id="121135582"/>
<dbReference type="Proteomes" id="UP000886700">
    <property type="component" value="Unplaced"/>
</dbReference>
<name>A0ABM2WMZ7_MESAU</name>
<gene>
    <name evidence="9 10" type="primary">LOC121135582</name>
</gene>
<protein>
    <submittedName>
        <fullName evidence="9 10">CD177 antigen-like</fullName>
    </submittedName>
</protein>
<organism evidence="8 10">
    <name type="scientific">Mesocricetus auratus</name>
    <name type="common">Golden hamster</name>
    <dbReference type="NCBI Taxonomy" id="10036"/>
    <lineage>
        <taxon>Eukaryota</taxon>
        <taxon>Metazoa</taxon>
        <taxon>Chordata</taxon>
        <taxon>Craniata</taxon>
        <taxon>Vertebrata</taxon>
        <taxon>Euteleostomi</taxon>
        <taxon>Mammalia</taxon>
        <taxon>Eutheria</taxon>
        <taxon>Euarchontoglires</taxon>
        <taxon>Glires</taxon>
        <taxon>Rodentia</taxon>
        <taxon>Myomorpha</taxon>
        <taxon>Muroidea</taxon>
        <taxon>Cricetidae</taxon>
        <taxon>Cricetinae</taxon>
        <taxon>Mesocricetus</taxon>
    </lineage>
</organism>
<dbReference type="RefSeq" id="XP_040590591.1">
    <property type="nucleotide sequence ID" value="XM_040734657.1"/>
</dbReference>
<feature type="transmembrane region" description="Helical" evidence="6">
    <location>
        <begin position="226"/>
        <end position="245"/>
    </location>
</feature>
<comment type="subcellular location">
    <subcellularLocation>
        <location evidence="1">Cell membrane</location>
    </subcellularLocation>
</comment>
<keyword evidence="8" id="KW-1185">Reference proteome</keyword>
<evidence type="ECO:0000256" key="2">
    <source>
        <dbReference type="ARBA" id="ARBA00022475"/>
    </source>
</evidence>
<proteinExistence type="predicted"/>
<reference evidence="9 10" key="1">
    <citation type="submission" date="2025-05" db="UniProtKB">
        <authorList>
            <consortium name="RefSeq"/>
        </authorList>
    </citation>
    <scope>IDENTIFICATION</scope>
    <source>
        <tissue evidence="9 10">Liver</tissue>
    </source>
</reference>
<evidence type="ECO:0000256" key="5">
    <source>
        <dbReference type="ARBA" id="ARBA00023180"/>
    </source>
</evidence>
<evidence type="ECO:0000256" key="6">
    <source>
        <dbReference type="SAM" id="Phobius"/>
    </source>
</evidence>
<dbReference type="RefSeq" id="XP_040590590.1">
    <property type="nucleotide sequence ID" value="XM_040734656.1"/>
</dbReference>
<evidence type="ECO:0000313" key="8">
    <source>
        <dbReference type="Proteomes" id="UP000886700"/>
    </source>
</evidence>
<evidence type="ECO:0000256" key="1">
    <source>
        <dbReference type="ARBA" id="ARBA00004236"/>
    </source>
</evidence>
<accession>A0ABM2WMZ7</accession>
<keyword evidence="4 6" id="KW-0472">Membrane</keyword>
<dbReference type="PANTHER" id="PTHR16529">
    <property type="entry name" value="CD177 ANTIGEN"/>
    <property type="match status" value="1"/>
</dbReference>
<dbReference type="InterPro" id="IPR051899">
    <property type="entry name" value="Fert-Immune_med_protein"/>
</dbReference>
<keyword evidence="6" id="KW-0812">Transmembrane</keyword>